<organism evidence="2 3">
    <name type="scientific">Desulfosporosinus hippei DSM 8344</name>
    <dbReference type="NCBI Taxonomy" id="1121419"/>
    <lineage>
        <taxon>Bacteria</taxon>
        <taxon>Bacillati</taxon>
        <taxon>Bacillota</taxon>
        <taxon>Clostridia</taxon>
        <taxon>Eubacteriales</taxon>
        <taxon>Desulfitobacteriaceae</taxon>
        <taxon>Desulfosporosinus</taxon>
    </lineage>
</organism>
<evidence type="ECO:0000313" key="2">
    <source>
        <dbReference type="EMBL" id="SDI50408.1"/>
    </source>
</evidence>
<dbReference type="STRING" id="1121419.SAMN05443529_14418"/>
<reference evidence="3" key="1">
    <citation type="submission" date="2016-10" db="EMBL/GenBank/DDBJ databases">
        <authorList>
            <person name="Varghese N."/>
            <person name="Submissions S."/>
        </authorList>
    </citation>
    <scope>NUCLEOTIDE SEQUENCE [LARGE SCALE GENOMIC DNA]</scope>
    <source>
        <strain evidence="3">DSM 8344</strain>
    </source>
</reference>
<dbReference type="InterPro" id="IPR024633">
    <property type="entry name" value="DnaA_N_dom"/>
</dbReference>
<dbReference type="EMBL" id="FNCP01000044">
    <property type="protein sequence ID" value="SDI50408.1"/>
    <property type="molecule type" value="Genomic_DNA"/>
</dbReference>
<dbReference type="Proteomes" id="UP000198656">
    <property type="component" value="Unassembled WGS sequence"/>
</dbReference>
<dbReference type="AlphaFoldDB" id="A0A1G8L409"/>
<sequence length="296" mass="33989">MRTEVIRDYENKVFPKGHIKQFAFNLAQFDNMLPSVPCIHLTYNDDGFETSTIVSPDDLENICEVVPPLNSIGFNYDSIIINIRLLRHSKNLSIMYVISGDTERVKKLIIFVENTLELTSLNEEEISELTIDNNEIIEQTQMDTDHSNSKESTNSVGIIWKKALIQLQSLYSTESYHTWIAPLVPSVDGNQLLLNCPNRFVIDWIESRYKKQILQVIQSIEPSIMEVCIRVHGNQDDESDINKHQELIKKIQGKTIDHIVANKNSNSGFDIVFTDGTVLELYVDKLDWVFDENPND</sequence>
<keyword evidence="3" id="KW-1185">Reference proteome</keyword>
<dbReference type="Gene3D" id="3.30.300.180">
    <property type="match status" value="1"/>
</dbReference>
<proteinExistence type="predicted"/>
<evidence type="ECO:0000313" key="3">
    <source>
        <dbReference type="Proteomes" id="UP000198656"/>
    </source>
</evidence>
<dbReference type="RefSeq" id="WP_092335751.1">
    <property type="nucleotide sequence ID" value="NZ_FNCP01000044.1"/>
</dbReference>
<gene>
    <name evidence="2" type="ORF">SAMN05443529_14418</name>
</gene>
<evidence type="ECO:0000259" key="1">
    <source>
        <dbReference type="Pfam" id="PF11638"/>
    </source>
</evidence>
<name>A0A1G8L409_9FIRM</name>
<accession>A0A1G8L409</accession>
<feature type="domain" description="DnaA N-terminal" evidence="1">
    <location>
        <begin position="159"/>
        <end position="218"/>
    </location>
</feature>
<dbReference type="Pfam" id="PF11638">
    <property type="entry name" value="DnaA_N"/>
    <property type="match status" value="1"/>
</dbReference>
<protein>
    <submittedName>
        <fullName evidence="2">DnaA N-terminal domain-containing protein</fullName>
    </submittedName>
</protein>
<dbReference type="InterPro" id="IPR038454">
    <property type="entry name" value="DnaA_N_sf"/>
</dbReference>